<dbReference type="AlphaFoldDB" id="A0A9Q2FP12"/>
<evidence type="ECO:0000256" key="1">
    <source>
        <dbReference type="ARBA" id="ARBA00010690"/>
    </source>
</evidence>
<feature type="transmembrane region" description="Helical" evidence="2">
    <location>
        <begin position="183"/>
        <end position="209"/>
    </location>
</feature>
<dbReference type="InterPro" id="IPR029025">
    <property type="entry name" value="T3SS_substrate_exporter_C"/>
</dbReference>
<evidence type="ECO:0000313" key="3">
    <source>
        <dbReference type="EMBL" id="MBF0872080.1"/>
    </source>
</evidence>
<dbReference type="GO" id="GO:0005886">
    <property type="term" value="C:plasma membrane"/>
    <property type="evidence" value="ECO:0007669"/>
    <property type="project" value="TreeGrafter"/>
</dbReference>
<reference evidence="3" key="1">
    <citation type="submission" date="2020-04" db="EMBL/GenBank/DDBJ databases">
        <authorList>
            <person name="Sombolestani A."/>
        </authorList>
    </citation>
    <scope>NUCLEOTIDE SEQUENCE</scope>
    <source>
        <strain evidence="3">R71697</strain>
    </source>
</reference>
<comment type="caution">
    <text evidence="3">The sequence shown here is derived from an EMBL/GenBank/DDBJ whole genome shotgun (WGS) entry which is preliminary data.</text>
</comment>
<reference evidence="3" key="2">
    <citation type="submission" date="2020-11" db="EMBL/GenBank/DDBJ databases">
        <title>Description of novel Gluconobacter species.</title>
        <authorList>
            <person name="Cleenwerck I."/>
            <person name="Cnockaert M."/>
            <person name="Borremans W."/>
            <person name="Wieme A.D."/>
            <person name="De Vuyst L."/>
            <person name="Vandamme P."/>
        </authorList>
    </citation>
    <scope>NUCLEOTIDE SEQUENCE</scope>
    <source>
        <strain evidence="3">R71697</strain>
    </source>
</reference>
<dbReference type="SUPFAM" id="SSF160544">
    <property type="entry name" value="EscU C-terminal domain-like"/>
    <property type="match status" value="1"/>
</dbReference>
<name>A0A9Q2FP12_GLUJA</name>
<accession>A0A9Q2FP12</accession>
<dbReference type="RefSeq" id="WP_061928690.1">
    <property type="nucleotide sequence ID" value="NZ_JABCQN010000012.1"/>
</dbReference>
<keyword evidence="2" id="KW-0812">Transmembrane</keyword>
<dbReference type="GO" id="GO:0009306">
    <property type="term" value="P:protein secretion"/>
    <property type="evidence" value="ECO:0007669"/>
    <property type="project" value="InterPro"/>
</dbReference>
<dbReference type="PRINTS" id="PR00950">
    <property type="entry name" value="TYPE3IMSPROT"/>
</dbReference>
<dbReference type="Proteomes" id="UP000661006">
    <property type="component" value="Unassembled WGS sequence"/>
</dbReference>
<feature type="transmembrane region" description="Helical" evidence="2">
    <location>
        <begin position="141"/>
        <end position="163"/>
    </location>
</feature>
<evidence type="ECO:0000256" key="2">
    <source>
        <dbReference type="SAM" id="Phobius"/>
    </source>
</evidence>
<dbReference type="PANTHER" id="PTHR30531">
    <property type="entry name" value="FLAGELLAR BIOSYNTHETIC PROTEIN FLHB"/>
    <property type="match status" value="1"/>
</dbReference>
<feature type="transmembrane region" description="Helical" evidence="2">
    <location>
        <begin position="35"/>
        <end position="54"/>
    </location>
</feature>
<protein>
    <submittedName>
        <fullName evidence="3">EscU/YscU/HrcU family type III secretion system export apparatus switch protein</fullName>
    </submittedName>
</protein>
<proteinExistence type="inferred from homology"/>
<keyword evidence="2" id="KW-0472">Membrane</keyword>
<dbReference type="Pfam" id="PF01312">
    <property type="entry name" value="Bac_export_2"/>
    <property type="match status" value="1"/>
</dbReference>
<feature type="transmembrane region" description="Helical" evidence="2">
    <location>
        <begin position="85"/>
        <end position="108"/>
    </location>
</feature>
<sequence>MSGSSEERNLPASAKKLTDERRKGRLAKAPDMQSAMVSIVLIGWVLMGASSISARLGRLFAVVGAATTLPFDEAVRDMSGAIKGALLHCALVPLLLAIGAALFAGLLINRGFIFSIDPLMPKLEKLNPIGGLKSIFKPKNFVDLALSILKVLVFGGALAAIALHEVNDLIRVPEMAPTEWPKILSALVVPMMLGACAFYLATGIADLMIQKRFFMREMRMTQTELKNERKETQGNPQIKMQRMRIANENRRAPAKLGPKQATLMICQEGVTVGIRYKPGDTPVPRVVCIGQGGAAEKYRTIAREQGVPMYWNRELAGDLKKNFRPGMTITQAFFNSVAHAIQNTSV</sequence>
<dbReference type="EMBL" id="JABCQN010000012">
    <property type="protein sequence ID" value="MBF0872080.1"/>
    <property type="molecule type" value="Genomic_DNA"/>
</dbReference>
<evidence type="ECO:0000313" key="4">
    <source>
        <dbReference type="Proteomes" id="UP000661006"/>
    </source>
</evidence>
<dbReference type="Gene3D" id="3.40.1690.10">
    <property type="entry name" value="secretion proteins EscU"/>
    <property type="match status" value="1"/>
</dbReference>
<keyword evidence="2" id="KW-1133">Transmembrane helix</keyword>
<dbReference type="InterPro" id="IPR006135">
    <property type="entry name" value="T3SS_substrate_exporter"/>
</dbReference>
<comment type="similarity">
    <text evidence="1">Belongs to the type III secretion exporter family.</text>
</comment>
<gene>
    <name evidence="3" type="ORF">HKD32_14750</name>
</gene>
<dbReference type="PANTHER" id="PTHR30531:SF12">
    <property type="entry name" value="FLAGELLAR BIOSYNTHETIC PROTEIN FLHB"/>
    <property type="match status" value="1"/>
</dbReference>
<organism evidence="3 4">
    <name type="scientific">Gluconobacter japonicus</name>
    <dbReference type="NCBI Taxonomy" id="376620"/>
    <lineage>
        <taxon>Bacteria</taxon>
        <taxon>Pseudomonadati</taxon>
        <taxon>Pseudomonadota</taxon>
        <taxon>Alphaproteobacteria</taxon>
        <taxon>Acetobacterales</taxon>
        <taxon>Acetobacteraceae</taxon>
        <taxon>Gluconobacter</taxon>
    </lineage>
</organism>
<dbReference type="GeneID" id="81475951"/>